<comment type="caution">
    <text evidence="8">The sequence shown here is derived from an EMBL/GenBank/DDBJ whole genome shotgun (WGS) entry which is preliminary data.</text>
</comment>
<feature type="domain" description="Radical SAM core" evidence="7">
    <location>
        <begin position="2"/>
        <end position="214"/>
    </location>
</feature>
<evidence type="ECO:0000256" key="3">
    <source>
        <dbReference type="ARBA" id="ARBA00022691"/>
    </source>
</evidence>
<keyword evidence="6" id="KW-0411">Iron-sulfur</keyword>
<dbReference type="Pfam" id="PF04055">
    <property type="entry name" value="Radical_SAM"/>
    <property type="match status" value="1"/>
</dbReference>
<dbReference type="CDD" id="cd21123">
    <property type="entry name" value="SPASM_MftC-like"/>
    <property type="match status" value="1"/>
</dbReference>
<evidence type="ECO:0000259" key="7">
    <source>
        <dbReference type="PROSITE" id="PS51918"/>
    </source>
</evidence>
<sequence>MKFEPKWIAWEITRRCNLRCVHCRSSSEAAVSGHPDFSFDEACRVLDDIAGTANPVIVLTGGEPLIREDVFDIARYGASKGLRMCLATNGTLVTDGICAAIKDSGIKIVSLSIDGPTAEIHDNFREHKGAFDGTIQAAGLFKKHGIEFIINSSFTKRNQAEIPAVYELVKKLGPTAWYMFMIVPTGRGLDIMDELISKEDYEKILNWHYDMEKNESDILVRPTCAPHYYRIVLQRAKTDGEKMKQRTLKFSTGGSKGCLAGQLICLIDVDGRVLPCSYFHVPAGNIREQPFREIWDNSALFKDMRDFKGYKGRCGRCEFLKVCGGCRARAYSMCGDYMEEEPFCGYQPTKLNKH</sequence>
<dbReference type="CDD" id="cd01335">
    <property type="entry name" value="Radical_SAM"/>
    <property type="match status" value="1"/>
</dbReference>
<gene>
    <name evidence="8" type="ORF">ASN18_2452</name>
</gene>
<protein>
    <submittedName>
        <fullName evidence="8">Radical SAM/SPASM domain-containing protein</fullName>
    </submittedName>
</protein>
<evidence type="ECO:0000256" key="1">
    <source>
        <dbReference type="ARBA" id="ARBA00001966"/>
    </source>
</evidence>
<keyword evidence="2" id="KW-0004">4Fe-4S</keyword>
<dbReference type="SUPFAM" id="SSF102114">
    <property type="entry name" value="Radical SAM enzymes"/>
    <property type="match status" value="1"/>
</dbReference>
<dbReference type="SFLD" id="SFLDG01386">
    <property type="entry name" value="main_SPASM_domain-containing"/>
    <property type="match status" value="1"/>
</dbReference>
<dbReference type="Proteomes" id="UP000060487">
    <property type="component" value="Unassembled WGS sequence"/>
</dbReference>
<evidence type="ECO:0000256" key="6">
    <source>
        <dbReference type="ARBA" id="ARBA00023014"/>
    </source>
</evidence>
<evidence type="ECO:0000256" key="2">
    <source>
        <dbReference type="ARBA" id="ARBA00022485"/>
    </source>
</evidence>
<reference evidence="8 9" key="1">
    <citation type="submission" date="2015-11" db="EMBL/GenBank/DDBJ databases">
        <authorList>
            <person name="Lin W."/>
        </authorList>
    </citation>
    <scope>NUCLEOTIDE SEQUENCE [LARGE SCALE GENOMIC DNA]</scope>
    <source>
        <strain evidence="8 9">HCH-1</strain>
    </source>
</reference>
<dbReference type="EMBL" id="LNQR01000086">
    <property type="protein sequence ID" value="KWT82592.1"/>
    <property type="molecule type" value="Genomic_DNA"/>
</dbReference>
<dbReference type="InterPro" id="IPR017200">
    <property type="entry name" value="PqqE-like"/>
</dbReference>
<evidence type="ECO:0000313" key="9">
    <source>
        <dbReference type="Proteomes" id="UP000060487"/>
    </source>
</evidence>
<evidence type="ECO:0000256" key="5">
    <source>
        <dbReference type="ARBA" id="ARBA00023004"/>
    </source>
</evidence>
<dbReference type="InterPro" id="IPR050377">
    <property type="entry name" value="Radical_SAM_PqqE_MftC-like"/>
</dbReference>
<proteinExistence type="predicted"/>
<dbReference type="PANTHER" id="PTHR11228:SF7">
    <property type="entry name" value="PQQA PEPTIDE CYCLASE"/>
    <property type="match status" value="1"/>
</dbReference>
<dbReference type="InterPro" id="IPR058240">
    <property type="entry name" value="rSAM_sf"/>
</dbReference>
<dbReference type="InterPro" id="IPR023885">
    <property type="entry name" value="4Fe4S-binding_SPASM_dom"/>
</dbReference>
<dbReference type="InterPro" id="IPR007197">
    <property type="entry name" value="rSAM"/>
</dbReference>
<keyword evidence="4" id="KW-0479">Metal-binding</keyword>
<keyword evidence="9" id="KW-1185">Reference proteome</keyword>
<name>A0ABR5SGV7_9BACT</name>
<dbReference type="RefSeq" id="WP_085053050.1">
    <property type="nucleotide sequence ID" value="NZ_LNQR01000086.1"/>
</dbReference>
<keyword evidence="3" id="KW-0949">S-adenosyl-L-methionine</keyword>
<dbReference type="Gene3D" id="3.20.20.70">
    <property type="entry name" value="Aldolase class I"/>
    <property type="match status" value="1"/>
</dbReference>
<organism evidence="8 9">
    <name type="scientific">Candidatus Magnetominusculus xianensis</name>
    <dbReference type="NCBI Taxonomy" id="1748249"/>
    <lineage>
        <taxon>Bacteria</taxon>
        <taxon>Pseudomonadati</taxon>
        <taxon>Nitrospirota</taxon>
        <taxon>Nitrospiria</taxon>
        <taxon>Nitrospirales</taxon>
        <taxon>Nitrospiraceae</taxon>
        <taxon>Candidatus Magnetominusculus</taxon>
    </lineage>
</organism>
<dbReference type="PANTHER" id="PTHR11228">
    <property type="entry name" value="RADICAL SAM DOMAIN PROTEIN"/>
    <property type="match status" value="1"/>
</dbReference>
<dbReference type="SFLD" id="SFLDG01067">
    <property type="entry name" value="SPASM/twitch_domain_containing"/>
    <property type="match status" value="1"/>
</dbReference>
<evidence type="ECO:0000256" key="4">
    <source>
        <dbReference type="ARBA" id="ARBA00022723"/>
    </source>
</evidence>
<keyword evidence="5" id="KW-0408">Iron</keyword>
<evidence type="ECO:0000313" key="8">
    <source>
        <dbReference type="EMBL" id="KWT82592.1"/>
    </source>
</evidence>
<dbReference type="InterPro" id="IPR013785">
    <property type="entry name" value="Aldolase_TIM"/>
</dbReference>
<dbReference type="SFLD" id="SFLDS00029">
    <property type="entry name" value="Radical_SAM"/>
    <property type="match status" value="1"/>
</dbReference>
<dbReference type="InterPro" id="IPR006638">
    <property type="entry name" value="Elp3/MiaA/NifB-like_rSAM"/>
</dbReference>
<dbReference type="PIRSF" id="PIRSF037420">
    <property type="entry name" value="PQQ_syn_pqqE"/>
    <property type="match status" value="1"/>
</dbReference>
<accession>A0ABR5SGV7</accession>
<dbReference type="SMART" id="SM00729">
    <property type="entry name" value="Elp3"/>
    <property type="match status" value="1"/>
</dbReference>
<comment type="cofactor">
    <cofactor evidence="1">
        <name>[4Fe-4S] cluster</name>
        <dbReference type="ChEBI" id="CHEBI:49883"/>
    </cofactor>
</comment>
<dbReference type="PROSITE" id="PS51918">
    <property type="entry name" value="RADICAL_SAM"/>
    <property type="match status" value="1"/>
</dbReference>
<dbReference type="Pfam" id="PF13186">
    <property type="entry name" value="SPASM"/>
    <property type="match status" value="1"/>
</dbReference>
<dbReference type="NCBIfam" id="TIGR04085">
    <property type="entry name" value="rSAM_more_4Fe4S"/>
    <property type="match status" value="1"/>
</dbReference>